<dbReference type="Proteomes" id="UP000317421">
    <property type="component" value="Unassembled WGS sequence"/>
</dbReference>
<accession>A0A5C6A5N0</accession>
<dbReference type="AlphaFoldDB" id="A0A5C6A5N0"/>
<dbReference type="Pfam" id="PF03819">
    <property type="entry name" value="MazG"/>
    <property type="match status" value="1"/>
</dbReference>
<dbReference type="CDD" id="cd11535">
    <property type="entry name" value="NTP-PPase_SsMazG"/>
    <property type="match status" value="1"/>
</dbReference>
<evidence type="ECO:0000313" key="2">
    <source>
        <dbReference type="EMBL" id="TWT94809.1"/>
    </source>
</evidence>
<dbReference type="InterPro" id="IPR004518">
    <property type="entry name" value="MazG-like_dom"/>
</dbReference>
<comment type="caution">
    <text evidence="2">The sequence shown here is derived from an EMBL/GenBank/DDBJ whole genome shotgun (WGS) entry which is preliminary data.</text>
</comment>
<feature type="domain" description="NTP pyrophosphohydrolase MazG-like" evidence="1">
    <location>
        <begin position="27"/>
        <end position="77"/>
    </location>
</feature>
<keyword evidence="2" id="KW-0378">Hydrolase</keyword>
<sequence>MQLGDFQQLIRGMYHEKDVARGIDGTFMWLMEEVGELAAALREGTLEEQRGEFADVLAWLTTIANVAGVDLTEAIQEKYGSGCPGCGRMACDCDDAEKP</sequence>
<gene>
    <name evidence="2" type="ORF">Pla108_36600</name>
</gene>
<dbReference type="EMBL" id="SJPR01000006">
    <property type="protein sequence ID" value="TWT94809.1"/>
    <property type="molecule type" value="Genomic_DNA"/>
</dbReference>
<dbReference type="SUPFAM" id="SSF101386">
    <property type="entry name" value="all-alpha NTP pyrophosphatases"/>
    <property type="match status" value="1"/>
</dbReference>
<dbReference type="RefSeq" id="WP_146446357.1">
    <property type="nucleotide sequence ID" value="NZ_SJPR01000006.1"/>
</dbReference>
<dbReference type="PANTHER" id="PTHR42702:SF1">
    <property type="entry name" value="REGULATORY PROTEIN FOR BETA-LACTAMASE"/>
    <property type="match status" value="1"/>
</dbReference>
<reference evidence="2 3" key="1">
    <citation type="submission" date="2019-02" db="EMBL/GenBank/DDBJ databases">
        <title>Deep-cultivation of Planctomycetes and their phenomic and genomic characterization uncovers novel biology.</title>
        <authorList>
            <person name="Wiegand S."/>
            <person name="Jogler M."/>
            <person name="Boedeker C."/>
            <person name="Pinto D."/>
            <person name="Vollmers J."/>
            <person name="Rivas-Marin E."/>
            <person name="Kohn T."/>
            <person name="Peeters S.H."/>
            <person name="Heuer A."/>
            <person name="Rast P."/>
            <person name="Oberbeckmann S."/>
            <person name="Bunk B."/>
            <person name="Jeske O."/>
            <person name="Meyerdierks A."/>
            <person name="Storesund J.E."/>
            <person name="Kallscheuer N."/>
            <person name="Luecker S."/>
            <person name="Lage O.M."/>
            <person name="Pohl T."/>
            <person name="Merkel B.J."/>
            <person name="Hornburger P."/>
            <person name="Mueller R.-W."/>
            <person name="Bruemmer F."/>
            <person name="Labrenz M."/>
            <person name="Spormann A.M."/>
            <person name="Op Den Camp H."/>
            <person name="Overmann J."/>
            <person name="Amann R."/>
            <person name="Jetten M.S.M."/>
            <person name="Mascher T."/>
            <person name="Medema M.H."/>
            <person name="Devos D.P."/>
            <person name="Kaster A.-K."/>
            <person name="Ovreas L."/>
            <person name="Rohde M."/>
            <person name="Galperin M.Y."/>
            <person name="Jogler C."/>
        </authorList>
    </citation>
    <scope>NUCLEOTIDE SEQUENCE [LARGE SCALE GENOMIC DNA]</scope>
    <source>
        <strain evidence="2 3">Pla108</strain>
    </source>
</reference>
<evidence type="ECO:0000313" key="3">
    <source>
        <dbReference type="Proteomes" id="UP000317421"/>
    </source>
</evidence>
<name>A0A5C6A5N0_9BACT</name>
<dbReference type="OrthoDB" id="280497at2"/>
<keyword evidence="3" id="KW-1185">Reference proteome</keyword>
<dbReference type="GO" id="GO:0016787">
    <property type="term" value="F:hydrolase activity"/>
    <property type="evidence" value="ECO:0007669"/>
    <property type="project" value="UniProtKB-KW"/>
</dbReference>
<dbReference type="Gene3D" id="1.10.287.1080">
    <property type="entry name" value="MazG-like"/>
    <property type="match status" value="1"/>
</dbReference>
<organism evidence="2 3">
    <name type="scientific">Botrimarina colliarenosi</name>
    <dbReference type="NCBI Taxonomy" id="2528001"/>
    <lineage>
        <taxon>Bacteria</taxon>
        <taxon>Pseudomonadati</taxon>
        <taxon>Planctomycetota</taxon>
        <taxon>Planctomycetia</taxon>
        <taxon>Pirellulales</taxon>
        <taxon>Lacipirellulaceae</taxon>
        <taxon>Botrimarina</taxon>
    </lineage>
</organism>
<proteinExistence type="predicted"/>
<protein>
    <submittedName>
        <fullName evidence="2">MazG nucleotide pyrophosphohydrolase domain protein</fullName>
    </submittedName>
</protein>
<evidence type="ECO:0000259" key="1">
    <source>
        <dbReference type="Pfam" id="PF03819"/>
    </source>
</evidence>
<dbReference type="PANTHER" id="PTHR42702">
    <property type="entry name" value="NUCLEOTIDE PYROPHOSPHOHYDROLASE"/>
    <property type="match status" value="1"/>
</dbReference>